<gene>
    <name evidence="2" type="ORF">DP114_33340</name>
</gene>
<dbReference type="Pfam" id="PF03713">
    <property type="entry name" value="DUF305"/>
    <property type="match status" value="1"/>
</dbReference>
<dbReference type="PANTHER" id="PTHR36933">
    <property type="entry name" value="SLL0788 PROTEIN"/>
    <property type="match status" value="1"/>
</dbReference>
<dbReference type="InterPro" id="IPR012347">
    <property type="entry name" value="Ferritin-like"/>
</dbReference>
<dbReference type="AlphaFoldDB" id="A0A856MR55"/>
<evidence type="ECO:0000259" key="1">
    <source>
        <dbReference type="Pfam" id="PF03713"/>
    </source>
</evidence>
<name>A0A856MR55_9CYAN</name>
<geneLocation type="plasmid" evidence="3">
    <name>pboct1</name>
</geneLocation>
<dbReference type="RefSeq" id="WP_169264181.1">
    <property type="nucleotide sequence ID" value="NZ_CAWOXK010000002.1"/>
</dbReference>
<proteinExistence type="predicted"/>
<dbReference type="InterPro" id="IPR005183">
    <property type="entry name" value="DUF305_CopM-like"/>
</dbReference>
<evidence type="ECO:0000313" key="3">
    <source>
        <dbReference type="Proteomes" id="UP000503129"/>
    </source>
</evidence>
<feature type="domain" description="DUF305" evidence="1">
    <location>
        <begin position="41"/>
        <end position="177"/>
    </location>
</feature>
<dbReference type="KEGG" id="bsen:DP114_33340"/>
<keyword evidence="3" id="KW-1185">Reference proteome</keyword>
<sequence length="401" mass="44065">MSDSNTIRQSLTLNPTFPSSVFTFDGLTFALTPTEPASRFDVRFLQETIGHHQMAVDMAQLSVEKAINSDLRDLSQNIITTQTQEIEIMQSWLKDWYGYSYTPQKKPGDMRMLDQMAMMSGAEFEIDFMQEMTDHHKSMLSDAVPCTYRAGHDDLTGLCHNIVDTQTREINQMQQWLSERYGISDNMNEPVSNHVADAAIANGSFETSNFTGWSTIGKAEIETADFGTEPAEGTYYAALSTQFDTVSGLDIETFLGLPAGSLNVLEKGNIEEGSAMKTTFTAKAGDVLTLDWNFMTNELDSTLVGSNNDFAFLTLNSLPYDVADPSSSFKTSLTPFLNETGFQTLSIEIPVTGTYTLGLGVVNVDDPIFDSALAVDNIKLTSNHESTSLSGVMAFDTLGLV</sequence>
<dbReference type="Gene3D" id="1.20.1260.10">
    <property type="match status" value="1"/>
</dbReference>
<reference evidence="2 3" key="1">
    <citation type="submission" date="2018-06" db="EMBL/GenBank/DDBJ databases">
        <title>Comparative genomics of Brasilonema spp. strains.</title>
        <authorList>
            <person name="Alvarenga D.O."/>
            <person name="Fiore M.F."/>
            <person name="Varani A.M."/>
        </authorList>
    </citation>
    <scope>NUCLEOTIDE SEQUENCE [LARGE SCALE GENOMIC DNA]</scope>
    <source>
        <strain evidence="2 3">CENA114</strain>
        <plasmid evidence="3">pboct1</plasmid>
    </source>
</reference>
<dbReference type="PANTHER" id="PTHR36933:SF1">
    <property type="entry name" value="SLL0788 PROTEIN"/>
    <property type="match status" value="1"/>
</dbReference>
<dbReference type="EMBL" id="CP030119">
    <property type="protein sequence ID" value="QDL12640.1"/>
    <property type="molecule type" value="Genomic_DNA"/>
</dbReference>
<organism evidence="2 3">
    <name type="scientific">Brasilonema sennae CENA114</name>
    <dbReference type="NCBI Taxonomy" id="415709"/>
    <lineage>
        <taxon>Bacteria</taxon>
        <taxon>Bacillati</taxon>
        <taxon>Cyanobacteriota</taxon>
        <taxon>Cyanophyceae</taxon>
        <taxon>Nostocales</taxon>
        <taxon>Scytonemataceae</taxon>
        <taxon>Brasilonema</taxon>
        <taxon>Bromeliae group (in: Brasilonema)</taxon>
    </lineage>
</organism>
<accession>A0A856MR55</accession>
<dbReference type="Proteomes" id="UP000503129">
    <property type="component" value="Plasmid pBOCT1"/>
</dbReference>
<evidence type="ECO:0000313" key="2">
    <source>
        <dbReference type="EMBL" id="QDL12640.1"/>
    </source>
</evidence>
<protein>
    <recommendedName>
        <fullName evidence="1">DUF305 domain-containing protein</fullName>
    </recommendedName>
</protein>
<keyword evidence="2" id="KW-0614">Plasmid</keyword>